<dbReference type="Proteomes" id="UP000276417">
    <property type="component" value="Chromosome 1"/>
</dbReference>
<dbReference type="OrthoDB" id="67198at2"/>
<evidence type="ECO:0008006" key="3">
    <source>
        <dbReference type="Google" id="ProtNLM"/>
    </source>
</evidence>
<accession>A0A3G8YKS2</accession>
<evidence type="ECO:0000313" key="1">
    <source>
        <dbReference type="EMBL" id="AZI42151.1"/>
    </source>
</evidence>
<name>A0A3G8YKS2_9DEIO</name>
<keyword evidence="2" id="KW-1185">Reference proteome</keyword>
<protein>
    <recommendedName>
        <fullName evidence="3">DUF4279 domain-containing protein</fullName>
    </recommendedName>
</protein>
<evidence type="ECO:0000313" key="2">
    <source>
        <dbReference type="Proteomes" id="UP000276417"/>
    </source>
</evidence>
<dbReference type="Pfam" id="PF14106">
    <property type="entry name" value="DUF4279"/>
    <property type="match status" value="1"/>
</dbReference>
<sequence>MTVYFMVRGYQFDPDHFLERSGLTHPTMHIWRKGQKSLPSGRIFEFSGLSLEASEAHNESFNDQVINTVAFLKEQSKALSHLLTLNQDISTVFEFCIEDRDVRLQTENLPPELLRLAGNLNIGIDVTRSS</sequence>
<gene>
    <name evidence="1" type="ORF">EHF33_04820</name>
</gene>
<dbReference type="KEGG" id="dph:EHF33_04820"/>
<dbReference type="AlphaFoldDB" id="A0A3G8YKS2"/>
<reference evidence="1 2" key="1">
    <citation type="submission" date="2018-11" db="EMBL/GenBank/DDBJ databases">
        <title>Deinococcus shelandsis sp. nov., isolated from South Shetland Islands soil of Antarctica.</title>
        <authorList>
            <person name="Tian J."/>
        </authorList>
    </citation>
    <scope>NUCLEOTIDE SEQUENCE [LARGE SCALE GENOMIC DNA]</scope>
    <source>
        <strain evidence="1 2">S14-83T</strain>
    </source>
</reference>
<organism evidence="1 2">
    <name type="scientific">Deinococcus psychrotolerans</name>
    <dbReference type="NCBI Taxonomy" id="2489213"/>
    <lineage>
        <taxon>Bacteria</taxon>
        <taxon>Thermotogati</taxon>
        <taxon>Deinococcota</taxon>
        <taxon>Deinococci</taxon>
        <taxon>Deinococcales</taxon>
        <taxon>Deinococcaceae</taxon>
        <taxon>Deinococcus</taxon>
    </lineage>
</organism>
<proteinExistence type="predicted"/>
<dbReference type="InterPro" id="IPR025459">
    <property type="entry name" value="DUF4279"/>
</dbReference>
<dbReference type="RefSeq" id="WP_124868370.1">
    <property type="nucleotide sequence ID" value="NZ_CP034183.1"/>
</dbReference>
<dbReference type="EMBL" id="CP034183">
    <property type="protein sequence ID" value="AZI42151.1"/>
    <property type="molecule type" value="Genomic_DNA"/>
</dbReference>